<feature type="domain" description="Chromo" evidence="4">
    <location>
        <begin position="25"/>
        <end position="83"/>
    </location>
</feature>
<dbReference type="AlphaFoldDB" id="A0A8C9RZ46"/>
<keyword evidence="6" id="KW-1185">Reference proteome</keyword>
<dbReference type="InterPro" id="IPR017984">
    <property type="entry name" value="Chromo_dom_subgr"/>
</dbReference>
<proteinExistence type="predicted"/>
<evidence type="ECO:0000259" key="4">
    <source>
        <dbReference type="PROSITE" id="PS50013"/>
    </source>
</evidence>
<dbReference type="InterPro" id="IPR016197">
    <property type="entry name" value="Chromo-like_dom_sf"/>
</dbReference>
<dbReference type="InterPro" id="IPR051219">
    <property type="entry name" value="Heterochromatin_chromo-domain"/>
</dbReference>
<dbReference type="PRINTS" id="PR00504">
    <property type="entry name" value="CHROMODOMAIN"/>
</dbReference>
<evidence type="ECO:0000256" key="1">
    <source>
        <dbReference type="ARBA" id="ARBA00004123"/>
    </source>
</evidence>
<dbReference type="GO" id="GO:0005634">
    <property type="term" value="C:nucleus"/>
    <property type="evidence" value="ECO:0007669"/>
    <property type="project" value="UniProtKB-SubCell"/>
</dbReference>
<dbReference type="Ensembl" id="ENSSFOT00015021577.2">
    <property type="protein sequence ID" value="ENSSFOP00015021338.2"/>
    <property type="gene ID" value="ENSSFOG00015013727.2"/>
</dbReference>
<dbReference type="CDD" id="cd18652">
    <property type="entry name" value="CD_HP1gamma_Cbx3"/>
    <property type="match status" value="1"/>
</dbReference>
<feature type="region of interest" description="Disordered" evidence="3">
    <location>
        <begin position="1"/>
        <end position="23"/>
    </location>
</feature>
<comment type="subcellular location">
    <subcellularLocation>
        <location evidence="1">Nucleus</location>
    </subcellularLocation>
</comment>
<dbReference type="SMART" id="SM00298">
    <property type="entry name" value="CHROMO"/>
    <property type="match status" value="1"/>
</dbReference>
<accession>A0A8C9RZ46</accession>
<dbReference type="SUPFAM" id="SSF54160">
    <property type="entry name" value="Chromo domain-like"/>
    <property type="match status" value="1"/>
</dbReference>
<sequence length="182" mass="20848">MLLLKAMGKKQTSKSRKEMEQPEEFVVEKVLDQRIVNEKVEYLLKWKGFSEADNTWEPEENLDCPELIEEFLASQKSVAERPDSNKRKQSTDEMETEEAKSKKKKDQVSFHSYSTSRCIVCPNPCSTVVHVWPFMVPLNCLIFIGLKGIVQMCWGGRLSFAVQNMKYDPCSGTVLVCDSDVL</sequence>
<feature type="compositionally biased region" description="Basic and acidic residues" evidence="3">
    <location>
        <begin position="78"/>
        <end position="91"/>
    </location>
</feature>
<dbReference type="GeneTree" id="ENSGT00940000153305"/>
<organism evidence="5 6">
    <name type="scientific">Scleropages formosus</name>
    <name type="common">Asian bonytongue</name>
    <name type="synonym">Osteoglossum formosum</name>
    <dbReference type="NCBI Taxonomy" id="113540"/>
    <lineage>
        <taxon>Eukaryota</taxon>
        <taxon>Metazoa</taxon>
        <taxon>Chordata</taxon>
        <taxon>Craniata</taxon>
        <taxon>Vertebrata</taxon>
        <taxon>Euteleostomi</taxon>
        <taxon>Actinopterygii</taxon>
        <taxon>Neopterygii</taxon>
        <taxon>Teleostei</taxon>
        <taxon>Osteoglossocephala</taxon>
        <taxon>Osteoglossomorpha</taxon>
        <taxon>Osteoglossiformes</taxon>
        <taxon>Osteoglossidae</taxon>
        <taxon>Scleropages</taxon>
    </lineage>
</organism>
<dbReference type="FunFam" id="2.40.50.40:FF:000007">
    <property type="entry name" value="Chromobox protein homolog 1"/>
    <property type="match status" value="1"/>
</dbReference>
<dbReference type="InterPro" id="IPR000953">
    <property type="entry name" value="Chromo/chromo_shadow_dom"/>
</dbReference>
<gene>
    <name evidence="5" type="primary">LOC108933414</name>
</gene>
<feature type="region of interest" description="Disordered" evidence="3">
    <location>
        <begin position="76"/>
        <end position="103"/>
    </location>
</feature>
<evidence type="ECO:0000256" key="3">
    <source>
        <dbReference type="SAM" id="MobiDB-lite"/>
    </source>
</evidence>
<evidence type="ECO:0000313" key="5">
    <source>
        <dbReference type="Ensembl" id="ENSSFOP00015021338.2"/>
    </source>
</evidence>
<dbReference type="Gene3D" id="2.40.50.40">
    <property type="match status" value="1"/>
</dbReference>
<dbReference type="PROSITE" id="PS00598">
    <property type="entry name" value="CHROMO_1"/>
    <property type="match status" value="1"/>
</dbReference>
<dbReference type="Pfam" id="PF00385">
    <property type="entry name" value="Chromo"/>
    <property type="match status" value="1"/>
</dbReference>
<dbReference type="Proteomes" id="UP000694397">
    <property type="component" value="Chromosome 23"/>
</dbReference>
<name>A0A8C9RZ46_SCLFO</name>
<evidence type="ECO:0000256" key="2">
    <source>
        <dbReference type="ARBA" id="ARBA00023242"/>
    </source>
</evidence>
<dbReference type="InterPro" id="IPR023780">
    <property type="entry name" value="Chromo_domain"/>
</dbReference>
<dbReference type="InterPro" id="IPR023779">
    <property type="entry name" value="Chromodomain_CS"/>
</dbReference>
<evidence type="ECO:0000313" key="6">
    <source>
        <dbReference type="Proteomes" id="UP000694397"/>
    </source>
</evidence>
<reference evidence="5" key="2">
    <citation type="submission" date="2025-08" db="UniProtKB">
        <authorList>
            <consortium name="Ensembl"/>
        </authorList>
    </citation>
    <scope>IDENTIFICATION</scope>
</reference>
<dbReference type="PANTHER" id="PTHR22812">
    <property type="entry name" value="CHROMOBOX PROTEIN"/>
    <property type="match status" value="1"/>
</dbReference>
<reference evidence="5 6" key="1">
    <citation type="submission" date="2019-04" db="EMBL/GenBank/DDBJ databases">
        <authorList>
            <consortium name="Wellcome Sanger Institute Data Sharing"/>
        </authorList>
    </citation>
    <scope>NUCLEOTIDE SEQUENCE [LARGE SCALE GENOMIC DNA]</scope>
</reference>
<dbReference type="PROSITE" id="PS50013">
    <property type="entry name" value="CHROMO_2"/>
    <property type="match status" value="1"/>
</dbReference>
<reference evidence="5" key="3">
    <citation type="submission" date="2025-09" db="UniProtKB">
        <authorList>
            <consortium name="Ensembl"/>
        </authorList>
    </citation>
    <scope>IDENTIFICATION</scope>
</reference>
<protein>
    <submittedName>
        <fullName evidence="5">Chromobox protein homolog 3-like</fullName>
    </submittedName>
</protein>
<keyword evidence="2" id="KW-0539">Nucleus</keyword>
<dbReference type="InterPro" id="IPR038033">
    <property type="entry name" value="CBX3_chromo_domain"/>
</dbReference>